<organism evidence="3 4">
    <name type="scientific">Saprolegnia parasitica (strain CBS 223.65)</name>
    <dbReference type="NCBI Taxonomy" id="695850"/>
    <lineage>
        <taxon>Eukaryota</taxon>
        <taxon>Sar</taxon>
        <taxon>Stramenopiles</taxon>
        <taxon>Oomycota</taxon>
        <taxon>Saprolegniomycetes</taxon>
        <taxon>Saprolegniales</taxon>
        <taxon>Saprolegniaceae</taxon>
        <taxon>Saprolegnia</taxon>
    </lineage>
</organism>
<proteinExistence type="predicted"/>
<evidence type="ECO:0000256" key="2">
    <source>
        <dbReference type="SAM" id="Phobius"/>
    </source>
</evidence>
<keyword evidence="2" id="KW-0812">Transmembrane</keyword>
<keyword evidence="2" id="KW-1133">Transmembrane helix</keyword>
<keyword evidence="4" id="KW-1185">Reference proteome</keyword>
<protein>
    <submittedName>
        <fullName evidence="3">Uncharacterized protein</fullName>
    </submittedName>
</protein>
<dbReference type="EMBL" id="KK583200">
    <property type="protein sequence ID" value="KDO30664.1"/>
    <property type="molecule type" value="Genomic_DNA"/>
</dbReference>
<accession>A0A067CIW5</accession>
<dbReference type="GeneID" id="24127003"/>
<dbReference type="VEuPathDB" id="FungiDB:SPRG_04565"/>
<feature type="transmembrane region" description="Helical" evidence="2">
    <location>
        <begin position="100"/>
        <end position="120"/>
    </location>
</feature>
<feature type="transmembrane region" description="Helical" evidence="2">
    <location>
        <begin position="72"/>
        <end position="94"/>
    </location>
</feature>
<evidence type="ECO:0000256" key="1">
    <source>
        <dbReference type="SAM" id="MobiDB-lite"/>
    </source>
</evidence>
<dbReference type="KEGG" id="spar:SPRG_04565"/>
<name>A0A067CIW5_SAPPC</name>
<sequence length="125" mass="13543">MDPGPLRVDPPELAEALLDLPSPTHIASATPRPRPIFPGSPIWHGEATSVHHRVRRPRPPLPPPPAPKAAELSVLVVSASLLWVLGAVATLWLVRFPFGIYPLSTIALLVCPQLLFYSLVKALFA</sequence>
<evidence type="ECO:0000313" key="4">
    <source>
        <dbReference type="Proteomes" id="UP000030745"/>
    </source>
</evidence>
<dbReference type="RefSeq" id="XP_012198368.1">
    <property type="nucleotide sequence ID" value="XM_012342978.1"/>
</dbReference>
<feature type="region of interest" description="Disordered" evidence="1">
    <location>
        <begin position="23"/>
        <end position="42"/>
    </location>
</feature>
<dbReference type="Proteomes" id="UP000030745">
    <property type="component" value="Unassembled WGS sequence"/>
</dbReference>
<gene>
    <name evidence="3" type="ORF">SPRG_04565</name>
</gene>
<evidence type="ECO:0000313" key="3">
    <source>
        <dbReference type="EMBL" id="KDO30664.1"/>
    </source>
</evidence>
<dbReference type="AlphaFoldDB" id="A0A067CIW5"/>
<keyword evidence="2" id="KW-0472">Membrane</keyword>
<reference evidence="3 4" key="1">
    <citation type="journal article" date="2013" name="PLoS Genet.">
        <title>Distinctive expansion of potential virulence genes in the genome of the oomycete fish pathogen Saprolegnia parasitica.</title>
        <authorList>
            <person name="Jiang R.H."/>
            <person name="de Bruijn I."/>
            <person name="Haas B.J."/>
            <person name="Belmonte R."/>
            <person name="Lobach L."/>
            <person name="Christie J."/>
            <person name="van den Ackerveken G."/>
            <person name="Bottin A."/>
            <person name="Bulone V."/>
            <person name="Diaz-Moreno S.M."/>
            <person name="Dumas B."/>
            <person name="Fan L."/>
            <person name="Gaulin E."/>
            <person name="Govers F."/>
            <person name="Grenville-Briggs L.J."/>
            <person name="Horner N.R."/>
            <person name="Levin J.Z."/>
            <person name="Mammella M."/>
            <person name="Meijer H.J."/>
            <person name="Morris P."/>
            <person name="Nusbaum C."/>
            <person name="Oome S."/>
            <person name="Phillips A.J."/>
            <person name="van Rooyen D."/>
            <person name="Rzeszutek E."/>
            <person name="Saraiva M."/>
            <person name="Secombes C.J."/>
            <person name="Seidl M.F."/>
            <person name="Snel B."/>
            <person name="Stassen J.H."/>
            <person name="Sykes S."/>
            <person name="Tripathy S."/>
            <person name="van den Berg H."/>
            <person name="Vega-Arreguin J.C."/>
            <person name="Wawra S."/>
            <person name="Young S.K."/>
            <person name="Zeng Q."/>
            <person name="Dieguez-Uribeondo J."/>
            <person name="Russ C."/>
            <person name="Tyler B.M."/>
            <person name="van West P."/>
        </authorList>
    </citation>
    <scope>NUCLEOTIDE SEQUENCE [LARGE SCALE GENOMIC DNA]</scope>
    <source>
        <strain evidence="3 4">CBS 223.65</strain>
    </source>
</reference>